<evidence type="ECO:0000313" key="1">
    <source>
        <dbReference type="EMBL" id="KAE8349070.1"/>
    </source>
</evidence>
<name>A0A5N6YZD0_9EURO</name>
<accession>A0A5N6YZD0</accession>
<keyword evidence="2" id="KW-1185">Reference proteome</keyword>
<dbReference type="OrthoDB" id="4149149at2759"/>
<organism evidence="1 2">
    <name type="scientific">Aspergillus coremiiformis</name>
    <dbReference type="NCBI Taxonomy" id="138285"/>
    <lineage>
        <taxon>Eukaryota</taxon>
        <taxon>Fungi</taxon>
        <taxon>Dikarya</taxon>
        <taxon>Ascomycota</taxon>
        <taxon>Pezizomycotina</taxon>
        <taxon>Eurotiomycetes</taxon>
        <taxon>Eurotiomycetidae</taxon>
        <taxon>Eurotiales</taxon>
        <taxon>Aspergillaceae</taxon>
        <taxon>Aspergillus</taxon>
        <taxon>Aspergillus subgen. Circumdati</taxon>
    </lineage>
</organism>
<dbReference type="EMBL" id="ML739351">
    <property type="protein sequence ID" value="KAE8349070.1"/>
    <property type="molecule type" value="Genomic_DNA"/>
</dbReference>
<dbReference type="AlphaFoldDB" id="A0A5N6YZD0"/>
<protein>
    <submittedName>
        <fullName evidence="1">Uncharacterized protein</fullName>
    </submittedName>
</protein>
<sequence>MELHTADPDTQTGVDLLILDYLLSTTIHGLVYASKEEIQQQSNKCDLNWNIDTVHVLSPELLSDDIKVKIQLFKFAIAFQYYQEARLRPQYHEFQPNTRTGGLEERSISLPELAASFISLCNTVGARLSQAKWIDAASYFVLYVIIEEYRTSDTPVSLNKRVAWAEEILNEISNVSHISSQYLSDLQPPKKTPARVHWNTVSAKFPLQQFECAVFDVLIDIMMVLEPPVLVQLERGKLWGLSCAETKQLKDRVGLR</sequence>
<proteinExistence type="predicted"/>
<evidence type="ECO:0000313" key="2">
    <source>
        <dbReference type="Proteomes" id="UP000327118"/>
    </source>
</evidence>
<reference evidence="2" key="1">
    <citation type="submission" date="2019-04" db="EMBL/GenBank/DDBJ databases">
        <title>Friends and foes A comparative genomics studyof 23 Aspergillus species from section Flavi.</title>
        <authorList>
            <consortium name="DOE Joint Genome Institute"/>
            <person name="Kjaerbolling I."/>
            <person name="Vesth T."/>
            <person name="Frisvad J.C."/>
            <person name="Nybo J.L."/>
            <person name="Theobald S."/>
            <person name="Kildgaard S."/>
            <person name="Isbrandt T."/>
            <person name="Kuo A."/>
            <person name="Sato A."/>
            <person name="Lyhne E.K."/>
            <person name="Kogle M.E."/>
            <person name="Wiebenga A."/>
            <person name="Kun R.S."/>
            <person name="Lubbers R.J."/>
            <person name="Makela M.R."/>
            <person name="Barry K."/>
            <person name="Chovatia M."/>
            <person name="Clum A."/>
            <person name="Daum C."/>
            <person name="Haridas S."/>
            <person name="He G."/>
            <person name="LaButti K."/>
            <person name="Lipzen A."/>
            <person name="Mondo S."/>
            <person name="Riley R."/>
            <person name="Salamov A."/>
            <person name="Simmons B.A."/>
            <person name="Magnuson J.K."/>
            <person name="Henrissat B."/>
            <person name="Mortensen U.H."/>
            <person name="Larsen T.O."/>
            <person name="Devries R.P."/>
            <person name="Grigoriev I.V."/>
            <person name="Machida M."/>
            <person name="Baker S.E."/>
            <person name="Andersen M.R."/>
        </authorList>
    </citation>
    <scope>NUCLEOTIDE SEQUENCE [LARGE SCALE GENOMIC DNA]</scope>
    <source>
        <strain evidence="2">CBS 553.77</strain>
    </source>
</reference>
<gene>
    <name evidence="1" type="ORF">BDV28DRAFT_160809</name>
</gene>
<dbReference type="Proteomes" id="UP000327118">
    <property type="component" value="Unassembled WGS sequence"/>
</dbReference>